<dbReference type="InterPro" id="IPR036388">
    <property type="entry name" value="WH-like_DNA-bd_sf"/>
</dbReference>
<dbReference type="GO" id="GO:0003700">
    <property type="term" value="F:DNA-binding transcription factor activity"/>
    <property type="evidence" value="ECO:0007669"/>
    <property type="project" value="InterPro"/>
</dbReference>
<keyword evidence="7" id="KW-1185">Reference proteome</keyword>
<dbReference type="Gene3D" id="3.40.190.10">
    <property type="entry name" value="Periplasmic binding protein-like II"/>
    <property type="match status" value="2"/>
</dbReference>
<dbReference type="RefSeq" id="WP_072786432.1">
    <property type="nucleotide sequence ID" value="NZ_FRCX01000007.1"/>
</dbReference>
<evidence type="ECO:0000256" key="1">
    <source>
        <dbReference type="ARBA" id="ARBA00009437"/>
    </source>
</evidence>
<dbReference type="Pfam" id="PF00126">
    <property type="entry name" value="HTH_1"/>
    <property type="match status" value="1"/>
</dbReference>
<feature type="domain" description="HTH lysR-type" evidence="5">
    <location>
        <begin position="5"/>
        <end position="62"/>
    </location>
</feature>
<dbReference type="PRINTS" id="PR00039">
    <property type="entry name" value="HTHLYSR"/>
</dbReference>
<proteinExistence type="inferred from homology"/>
<accession>A0A1M7QJQ7</accession>
<dbReference type="EMBL" id="FRCX01000007">
    <property type="protein sequence ID" value="SHN31367.1"/>
    <property type="molecule type" value="Genomic_DNA"/>
</dbReference>
<dbReference type="Pfam" id="PF03466">
    <property type="entry name" value="LysR_substrate"/>
    <property type="match status" value="1"/>
</dbReference>
<keyword evidence="3 6" id="KW-0238">DNA-binding</keyword>
<dbReference type="STRING" id="551987.SAMN05192549_107165"/>
<sequence>MKRNLDLGLLRTLICISETGSMSGAAQRLYVTQGAVSHQVKRLEQLLDQRLLERGNDGVRLSDAGLRLVNEGRELLRMHDELLSSFTVASVTGRVRLGVPYDLLARQLPPMLQAFIARYPQVEVAVTAGTSPGLRRQYDAGELDLVILEEMHGSSSGRLLRLDRPVWIGKSEGTAWTRRPLPVSLVAPDCVFRPLIQSVLGAAGRDWYTVMDYPSIEATISTVLTDDAVSVLLASTVPPALQILDDSSGLPGLPQFAISLQGLDAGDSPAAAALADAIVEGYVQLNVAMP</sequence>
<evidence type="ECO:0000256" key="3">
    <source>
        <dbReference type="ARBA" id="ARBA00023125"/>
    </source>
</evidence>
<dbReference type="InterPro" id="IPR005119">
    <property type="entry name" value="LysR_subst-bd"/>
</dbReference>
<evidence type="ECO:0000256" key="4">
    <source>
        <dbReference type="ARBA" id="ARBA00023163"/>
    </source>
</evidence>
<dbReference type="AlphaFoldDB" id="A0A1M7QJQ7"/>
<dbReference type="PANTHER" id="PTHR30579:SF7">
    <property type="entry name" value="HTH-TYPE TRANSCRIPTIONAL REGULATOR LRHA-RELATED"/>
    <property type="match status" value="1"/>
</dbReference>
<dbReference type="SUPFAM" id="SSF46785">
    <property type="entry name" value="Winged helix' DNA-binding domain"/>
    <property type="match status" value="1"/>
</dbReference>
<name>A0A1M7QJQ7_9BURK</name>
<dbReference type="PANTHER" id="PTHR30579">
    <property type="entry name" value="TRANSCRIPTIONAL REGULATOR"/>
    <property type="match status" value="1"/>
</dbReference>
<keyword evidence="2" id="KW-0805">Transcription regulation</keyword>
<dbReference type="GO" id="GO:0003677">
    <property type="term" value="F:DNA binding"/>
    <property type="evidence" value="ECO:0007669"/>
    <property type="project" value="UniProtKB-KW"/>
</dbReference>
<evidence type="ECO:0000259" key="5">
    <source>
        <dbReference type="PROSITE" id="PS50931"/>
    </source>
</evidence>
<dbReference type="InterPro" id="IPR036390">
    <property type="entry name" value="WH_DNA-bd_sf"/>
</dbReference>
<evidence type="ECO:0000256" key="2">
    <source>
        <dbReference type="ARBA" id="ARBA00023015"/>
    </source>
</evidence>
<dbReference type="InterPro" id="IPR000847">
    <property type="entry name" value="LysR_HTH_N"/>
</dbReference>
<comment type="similarity">
    <text evidence="1">Belongs to the LysR transcriptional regulatory family.</text>
</comment>
<dbReference type="PROSITE" id="PS50931">
    <property type="entry name" value="HTH_LYSR"/>
    <property type="match status" value="1"/>
</dbReference>
<reference evidence="7" key="1">
    <citation type="submission" date="2016-11" db="EMBL/GenBank/DDBJ databases">
        <authorList>
            <person name="Varghese N."/>
            <person name="Submissions S."/>
        </authorList>
    </citation>
    <scope>NUCLEOTIDE SEQUENCE [LARGE SCALE GENOMIC DNA]</scope>
    <source>
        <strain evidence="7">Sac-22</strain>
    </source>
</reference>
<organism evidence="6 7">
    <name type="scientific">Duganella sacchari</name>
    <dbReference type="NCBI Taxonomy" id="551987"/>
    <lineage>
        <taxon>Bacteria</taxon>
        <taxon>Pseudomonadati</taxon>
        <taxon>Pseudomonadota</taxon>
        <taxon>Betaproteobacteria</taxon>
        <taxon>Burkholderiales</taxon>
        <taxon>Oxalobacteraceae</taxon>
        <taxon>Telluria group</taxon>
        <taxon>Duganella</taxon>
    </lineage>
</organism>
<keyword evidence="4" id="KW-0804">Transcription</keyword>
<dbReference type="InterPro" id="IPR050176">
    <property type="entry name" value="LTTR"/>
</dbReference>
<dbReference type="SUPFAM" id="SSF53850">
    <property type="entry name" value="Periplasmic binding protein-like II"/>
    <property type="match status" value="1"/>
</dbReference>
<evidence type="ECO:0000313" key="7">
    <source>
        <dbReference type="Proteomes" id="UP000184339"/>
    </source>
</evidence>
<gene>
    <name evidence="6" type="ORF">SAMN05192549_107165</name>
</gene>
<evidence type="ECO:0000313" key="6">
    <source>
        <dbReference type="EMBL" id="SHN31367.1"/>
    </source>
</evidence>
<protein>
    <submittedName>
        <fullName evidence="6">DNA-binding transcriptional regulator, LysR family</fullName>
    </submittedName>
</protein>
<dbReference type="Proteomes" id="UP000184339">
    <property type="component" value="Unassembled WGS sequence"/>
</dbReference>
<dbReference type="Gene3D" id="1.10.10.10">
    <property type="entry name" value="Winged helix-like DNA-binding domain superfamily/Winged helix DNA-binding domain"/>
    <property type="match status" value="1"/>
</dbReference>
<dbReference type="OrthoDB" id="6555293at2"/>